<keyword evidence="5 7" id="KW-1133">Transmembrane helix</keyword>
<feature type="transmembrane region" description="Helical" evidence="7">
    <location>
        <begin position="58"/>
        <end position="78"/>
    </location>
</feature>
<keyword evidence="9" id="KW-0012">Acyltransferase</keyword>
<dbReference type="EMBL" id="CP046313">
    <property type="protein sequence ID" value="QGS07422.1"/>
    <property type="molecule type" value="Genomic_DNA"/>
</dbReference>
<feature type="transmembrane region" description="Helical" evidence="7">
    <location>
        <begin position="189"/>
        <end position="205"/>
    </location>
</feature>
<evidence type="ECO:0000256" key="1">
    <source>
        <dbReference type="ARBA" id="ARBA00004651"/>
    </source>
</evidence>
<evidence type="ECO:0000259" key="8">
    <source>
        <dbReference type="Pfam" id="PF01757"/>
    </source>
</evidence>
<comment type="similarity">
    <text evidence="2">Belongs to the acyltransferase 3 family.</text>
</comment>
<feature type="transmembrane region" description="Helical" evidence="7">
    <location>
        <begin position="137"/>
        <end position="158"/>
    </location>
</feature>
<dbReference type="Proteomes" id="UP000427636">
    <property type="component" value="Chromosome"/>
</dbReference>
<keyword evidence="10" id="KW-1185">Reference proteome</keyword>
<evidence type="ECO:0000256" key="5">
    <source>
        <dbReference type="ARBA" id="ARBA00022989"/>
    </source>
</evidence>
<feature type="transmembrane region" description="Helical" evidence="7">
    <location>
        <begin position="280"/>
        <end position="301"/>
    </location>
</feature>
<reference evidence="9 10" key="1">
    <citation type="submission" date="2019-11" db="EMBL/GenBank/DDBJ databases">
        <title>FDA dAtabase for Regulatory Grade micrObial Sequences (FDA-ARGOS): Supporting development and validation of Infectious Disease Dx tests.</title>
        <authorList>
            <person name="Turner S."/>
            <person name="Byrd R."/>
            <person name="Tallon L."/>
            <person name="Sadzewicz L."/>
            <person name="Vavikolanu K."/>
            <person name="Mehta A."/>
            <person name="Aluvathingal J."/>
            <person name="Nadendla S."/>
            <person name="Myers T."/>
            <person name="Yan Y."/>
            <person name="Sichtig H."/>
        </authorList>
    </citation>
    <scope>NUCLEOTIDE SEQUENCE [LARGE SCALE GENOMIC DNA]</scope>
    <source>
        <strain evidence="9 10">FDAARGOS_742</strain>
    </source>
</reference>
<keyword evidence="6 7" id="KW-0472">Membrane</keyword>
<feature type="transmembrane region" description="Helical" evidence="7">
    <location>
        <begin position="313"/>
        <end position="334"/>
    </location>
</feature>
<evidence type="ECO:0000256" key="2">
    <source>
        <dbReference type="ARBA" id="ARBA00007400"/>
    </source>
</evidence>
<evidence type="ECO:0000313" key="9">
    <source>
        <dbReference type="EMBL" id="QGS07422.1"/>
    </source>
</evidence>
<accession>A0ABX6FJ58</accession>
<sequence length="340" mass="39646">MDIFVLLIISGFAYLLPKNSRDYLNPASTNGLKGILAIGIILHHLSQEVTTGDVFTNFAYMGSYIVSIFFFLSGYGLYVQNSKSKTYLDNFFRKRLLKILVPFISIWMIYLIYRIGVNKESINFDYFIKLFTVGKTVIYNGWFIDVIILIYIFFYLSFKFVENKRVAIIINSMFIIIYIIIAIKLHYSFWWYNSILTFILGLVWAKNKDKIDEVIDNNLFTIMTSTTFLMFVFHNYDIVLIKLGLTSSYMYALAANMDNLIFTLYFILLIRNIDFENKYLLALGGISFELYMIHGLVIQYFGRYYLSSKVNDVIFTVIVLVVSIILAKLINFGIKKVMVK</sequence>
<feature type="domain" description="Acyltransferase 3" evidence="8">
    <location>
        <begin position="30"/>
        <end position="327"/>
    </location>
</feature>
<feature type="transmembrane region" description="Helical" evidence="7">
    <location>
        <begin position="248"/>
        <end position="268"/>
    </location>
</feature>
<feature type="transmembrane region" description="Helical" evidence="7">
    <location>
        <begin position="217"/>
        <end position="236"/>
    </location>
</feature>
<evidence type="ECO:0000256" key="3">
    <source>
        <dbReference type="ARBA" id="ARBA00022475"/>
    </source>
</evidence>
<keyword evidence="4 7" id="KW-0812">Transmembrane</keyword>
<feature type="transmembrane region" description="Helical" evidence="7">
    <location>
        <begin position="165"/>
        <end position="183"/>
    </location>
</feature>
<protein>
    <submittedName>
        <fullName evidence="9">Acyltransferase family protein</fullName>
    </submittedName>
</protein>
<proteinExistence type="inferred from homology"/>
<keyword evidence="9" id="KW-0808">Transferase</keyword>
<dbReference type="PANTHER" id="PTHR40074:SF2">
    <property type="entry name" value="O-ACETYLTRANSFERASE WECH"/>
    <property type="match status" value="1"/>
</dbReference>
<dbReference type="InterPro" id="IPR002656">
    <property type="entry name" value="Acyl_transf_3_dom"/>
</dbReference>
<dbReference type="GO" id="GO:0016746">
    <property type="term" value="F:acyltransferase activity"/>
    <property type="evidence" value="ECO:0007669"/>
    <property type="project" value="UniProtKB-KW"/>
</dbReference>
<dbReference type="RefSeq" id="WP_006363944.1">
    <property type="nucleotide sequence ID" value="NZ_CP046313.1"/>
</dbReference>
<dbReference type="Pfam" id="PF01757">
    <property type="entry name" value="Acyl_transf_3"/>
    <property type="match status" value="1"/>
</dbReference>
<name>A0ABX6FJ58_9BACL</name>
<dbReference type="GeneID" id="84802328"/>
<keyword evidence="3" id="KW-1003">Cell membrane</keyword>
<gene>
    <name evidence="9" type="ORF">FOC50_03550</name>
</gene>
<organism evidence="9 10">
    <name type="scientific">Gemella sanguinis</name>
    <dbReference type="NCBI Taxonomy" id="84135"/>
    <lineage>
        <taxon>Bacteria</taxon>
        <taxon>Bacillati</taxon>
        <taxon>Bacillota</taxon>
        <taxon>Bacilli</taxon>
        <taxon>Bacillales</taxon>
        <taxon>Gemellaceae</taxon>
        <taxon>Gemella</taxon>
    </lineage>
</organism>
<evidence type="ECO:0000256" key="7">
    <source>
        <dbReference type="SAM" id="Phobius"/>
    </source>
</evidence>
<evidence type="ECO:0000313" key="10">
    <source>
        <dbReference type="Proteomes" id="UP000427636"/>
    </source>
</evidence>
<dbReference type="PANTHER" id="PTHR40074">
    <property type="entry name" value="O-ACETYLTRANSFERASE WECH"/>
    <property type="match status" value="1"/>
</dbReference>
<evidence type="ECO:0000256" key="6">
    <source>
        <dbReference type="ARBA" id="ARBA00023136"/>
    </source>
</evidence>
<feature type="transmembrane region" description="Helical" evidence="7">
    <location>
        <begin position="99"/>
        <end position="117"/>
    </location>
</feature>
<evidence type="ECO:0000256" key="4">
    <source>
        <dbReference type="ARBA" id="ARBA00022692"/>
    </source>
</evidence>
<comment type="subcellular location">
    <subcellularLocation>
        <location evidence="1">Cell membrane</location>
        <topology evidence="1">Multi-pass membrane protein</topology>
    </subcellularLocation>
</comment>